<gene>
    <name evidence="9" type="primary">HRT2</name>
    <name evidence="9" type="ORF">IWQ62_006089</name>
</gene>
<comment type="similarity">
    <text evidence="2 7">Belongs to the damage-control phosphatase family. Sugar phosphate phosphatase III subfamily.</text>
</comment>
<evidence type="ECO:0000256" key="2">
    <source>
        <dbReference type="ARBA" id="ARBA00009519"/>
    </source>
</evidence>
<organism evidence="9 10">
    <name type="scientific">Dispira parvispora</name>
    <dbReference type="NCBI Taxonomy" id="1520584"/>
    <lineage>
        <taxon>Eukaryota</taxon>
        <taxon>Fungi</taxon>
        <taxon>Fungi incertae sedis</taxon>
        <taxon>Zoopagomycota</taxon>
        <taxon>Kickxellomycotina</taxon>
        <taxon>Dimargaritomycetes</taxon>
        <taxon>Dimargaritales</taxon>
        <taxon>Dimargaritaceae</taxon>
        <taxon>Dispira</taxon>
    </lineage>
</organism>
<feature type="domain" description="Damage-control phosphatase ARMT1-like metal-binding" evidence="8">
    <location>
        <begin position="25"/>
        <end position="194"/>
    </location>
</feature>
<reference evidence="9" key="1">
    <citation type="submission" date="2022-07" db="EMBL/GenBank/DDBJ databases">
        <title>Phylogenomic reconstructions and comparative analyses of Kickxellomycotina fungi.</title>
        <authorList>
            <person name="Reynolds N.K."/>
            <person name="Stajich J.E."/>
            <person name="Barry K."/>
            <person name="Grigoriev I.V."/>
            <person name="Crous P."/>
            <person name="Smith M.E."/>
        </authorList>
    </citation>
    <scope>NUCLEOTIDE SEQUENCE</scope>
    <source>
        <strain evidence="9">RSA 1196</strain>
    </source>
</reference>
<keyword evidence="4 7" id="KW-0378">Hydrolase</keyword>
<protein>
    <recommendedName>
        <fullName evidence="7">Sugar phosphate phosphatase</fullName>
        <ecNumber evidence="7">3.1.3.-</ecNumber>
    </recommendedName>
</protein>
<proteinExistence type="inferred from homology"/>
<evidence type="ECO:0000256" key="1">
    <source>
        <dbReference type="ARBA" id="ARBA00001326"/>
    </source>
</evidence>
<name>A0A9W8AIG7_9FUNG</name>
<dbReference type="EMBL" id="JANBPY010003000">
    <property type="protein sequence ID" value="KAJ1953031.1"/>
    <property type="molecule type" value="Genomic_DNA"/>
</dbReference>
<comment type="catalytic activity">
    <reaction evidence="1 7">
        <text>beta-D-fructose 1-phosphate + H2O = D-fructose + phosphate</text>
        <dbReference type="Rhea" id="RHEA:35603"/>
        <dbReference type="ChEBI" id="CHEBI:15377"/>
        <dbReference type="ChEBI" id="CHEBI:37721"/>
        <dbReference type="ChEBI" id="CHEBI:43474"/>
        <dbReference type="ChEBI" id="CHEBI:138881"/>
    </reaction>
</comment>
<evidence type="ECO:0000256" key="7">
    <source>
        <dbReference type="RuleBase" id="RU367030"/>
    </source>
</evidence>
<dbReference type="InterPro" id="IPR039763">
    <property type="entry name" value="ARMT1"/>
</dbReference>
<dbReference type="AlphaFoldDB" id="A0A9W8AIG7"/>
<dbReference type="EC" id="3.1.3.-" evidence="7"/>
<dbReference type="GO" id="GO:0006974">
    <property type="term" value="P:DNA damage response"/>
    <property type="evidence" value="ECO:0007669"/>
    <property type="project" value="TreeGrafter"/>
</dbReference>
<dbReference type="FunFam" id="1.20.930.60:FF:000002">
    <property type="entry name" value="Protein-glutamate O-methyltransferase C1393.13"/>
    <property type="match status" value="1"/>
</dbReference>
<accession>A0A9W8AIG7</accession>
<evidence type="ECO:0000256" key="4">
    <source>
        <dbReference type="ARBA" id="ARBA00022801"/>
    </source>
</evidence>
<dbReference type="SUPFAM" id="SSF111321">
    <property type="entry name" value="AF1104-like"/>
    <property type="match status" value="1"/>
</dbReference>
<dbReference type="GO" id="GO:0016791">
    <property type="term" value="F:phosphatase activity"/>
    <property type="evidence" value="ECO:0007669"/>
    <property type="project" value="TreeGrafter"/>
</dbReference>
<dbReference type="GO" id="GO:0005634">
    <property type="term" value="C:nucleus"/>
    <property type="evidence" value="ECO:0007669"/>
    <property type="project" value="TreeGrafter"/>
</dbReference>
<dbReference type="Pfam" id="PF01937">
    <property type="entry name" value="ARMT1-like_dom"/>
    <property type="match status" value="1"/>
</dbReference>
<comment type="caution">
    <text evidence="9">The sequence shown here is derived from an EMBL/GenBank/DDBJ whole genome shotgun (WGS) entry which is preliminary data.</text>
</comment>
<comment type="catalytic activity">
    <reaction evidence="6 7">
        <text>beta-D-fructose 6-phosphate = dihydroxyacetone + D-glyceraldehyde 3-phosphate</text>
        <dbReference type="Rhea" id="RHEA:28002"/>
        <dbReference type="ChEBI" id="CHEBI:16016"/>
        <dbReference type="ChEBI" id="CHEBI:57634"/>
        <dbReference type="ChEBI" id="CHEBI:59776"/>
    </reaction>
</comment>
<dbReference type="GO" id="GO:0046872">
    <property type="term" value="F:metal ion binding"/>
    <property type="evidence" value="ECO:0007669"/>
    <property type="project" value="UniProtKB-UniRule"/>
</dbReference>
<keyword evidence="10" id="KW-1185">Reference proteome</keyword>
<dbReference type="PANTHER" id="PTHR12260:SF6">
    <property type="entry name" value="DAMAGE-CONTROL PHOSPHATASE ARMT1"/>
    <property type="match status" value="1"/>
</dbReference>
<evidence type="ECO:0000256" key="6">
    <source>
        <dbReference type="ARBA" id="ARBA00048809"/>
    </source>
</evidence>
<comment type="function">
    <text evidence="7">Metal-dependent phosphatase that shows phosphatase activity against several substrates, including fructose-1-phosphate and fructose-6-phosphate. Its preference for fructose-1-phosphate, a strong glycating agent that causes DNA damage rather than a canonical yeast metabolite, suggests a damage-control function in hexose phosphate metabolism.</text>
</comment>
<evidence type="ECO:0000256" key="3">
    <source>
        <dbReference type="ARBA" id="ARBA00022723"/>
    </source>
</evidence>
<dbReference type="InterPro" id="IPR002791">
    <property type="entry name" value="ARMT1-like_metal-bd"/>
</dbReference>
<dbReference type="InterPro" id="IPR036075">
    <property type="entry name" value="ARMT-1-like_metal-bd_sf"/>
</dbReference>
<keyword evidence="5 7" id="KW-0464">Manganese</keyword>
<dbReference type="Proteomes" id="UP001150925">
    <property type="component" value="Unassembled WGS sequence"/>
</dbReference>
<comment type="cofactor">
    <cofactor evidence="7">
        <name>Mn(2+)</name>
        <dbReference type="ChEBI" id="CHEBI:29035"/>
    </cofactor>
    <cofactor evidence="7">
        <name>Ni(2+)</name>
        <dbReference type="ChEBI" id="CHEBI:49786"/>
    </cofactor>
</comment>
<dbReference type="OrthoDB" id="541375at2759"/>
<comment type="domain">
    <text evidence="7">Subfamily III proteins have a conserved RTxK motif about 40-50 residues from the C-terminus; the threonine may be replaced by serine or cysteine.</text>
</comment>
<evidence type="ECO:0000259" key="8">
    <source>
        <dbReference type="Pfam" id="PF01937"/>
    </source>
</evidence>
<evidence type="ECO:0000313" key="9">
    <source>
        <dbReference type="EMBL" id="KAJ1953031.1"/>
    </source>
</evidence>
<sequence>MAFSRPKPSYPPLVGTKKPSFAYVTIKDRMPVIVAQVVDTVYRGYMNLESNPTNQDRIREAKKIVEELGRLRYEMQTDKPLRPLEPDSHPDFEHWNTVLAHELSGNTWYTAPWLFSECYMYRRIYQMFAQTTHWATYDYFAESKKSTFFASHKAVGALAERMVVLVEDLRASGEAATSAGRELAFKELAQASLW</sequence>
<keyword evidence="3 7" id="KW-0479">Metal-binding</keyword>
<evidence type="ECO:0000313" key="10">
    <source>
        <dbReference type="Proteomes" id="UP001150925"/>
    </source>
</evidence>
<dbReference type="Gene3D" id="1.20.930.60">
    <property type="match status" value="1"/>
</dbReference>
<evidence type="ECO:0000256" key="5">
    <source>
        <dbReference type="ARBA" id="ARBA00023211"/>
    </source>
</evidence>
<feature type="non-terminal residue" evidence="9">
    <location>
        <position position="194"/>
    </location>
</feature>
<dbReference type="PANTHER" id="PTHR12260">
    <property type="entry name" value="DAMAGE-CONTROL PHOSPHATASE ARMT1"/>
    <property type="match status" value="1"/>
</dbReference>